<keyword evidence="1" id="KW-0472">Membrane</keyword>
<name>A0A6B1FZT2_9CHLR</name>
<reference evidence="2" key="1">
    <citation type="submission" date="2019-09" db="EMBL/GenBank/DDBJ databases">
        <title>Characterisation of the sponge microbiome using genome-centric metagenomics.</title>
        <authorList>
            <person name="Engelberts J.P."/>
            <person name="Robbins S.J."/>
            <person name="De Goeij J.M."/>
            <person name="Aranda M."/>
            <person name="Bell S.C."/>
            <person name="Webster N.S."/>
        </authorList>
    </citation>
    <scope>NUCLEOTIDE SEQUENCE</scope>
    <source>
        <strain evidence="2">SB0675_bin_29</strain>
    </source>
</reference>
<keyword evidence="1" id="KW-1133">Transmembrane helix</keyword>
<feature type="non-terminal residue" evidence="2">
    <location>
        <position position="61"/>
    </location>
</feature>
<protein>
    <submittedName>
        <fullName evidence="2">ABC transporter permease</fullName>
    </submittedName>
</protein>
<proteinExistence type="predicted"/>
<gene>
    <name evidence="2" type="ORF">F4148_07485</name>
</gene>
<keyword evidence="1" id="KW-0812">Transmembrane</keyword>
<evidence type="ECO:0000313" key="2">
    <source>
        <dbReference type="EMBL" id="MYH61597.1"/>
    </source>
</evidence>
<feature type="transmembrane region" description="Helical" evidence="1">
    <location>
        <begin position="9"/>
        <end position="30"/>
    </location>
</feature>
<dbReference type="AlphaFoldDB" id="A0A6B1FZT2"/>
<organism evidence="2">
    <name type="scientific">Caldilineaceae bacterium SB0675_bin_29</name>
    <dbReference type="NCBI Taxonomy" id="2605266"/>
    <lineage>
        <taxon>Bacteria</taxon>
        <taxon>Bacillati</taxon>
        <taxon>Chloroflexota</taxon>
        <taxon>Caldilineae</taxon>
        <taxon>Caldilineales</taxon>
        <taxon>Caldilineaceae</taxon>
    </lineage>
</organism>
<accession>A0A6B1FZT2</accession>
<dbReference type="EMBL" id="VYDA01000284">
    <property type="protein sequence ID" value="MYH61597.1"/>
    <property type="molecule type" value="Genomic_DNA"/>
</dbReference>
<sequence length="61" mass="6688">MSKYLLNRLLIAIPTIFGVTVLIFLAMRVIPGDPLQLIVSESDGIYVLSEEELQAVRASLG</sequence>
<comment type="caution">
    <text evidence="2">The sequence shown here is derived from an EMBL/GenBank/DDBJ whole genome shotgun (WGS) entry which is preliminary data.</text>
</comment>
<evidence type="ECO:0000256" key="1">
    <source>
        <dbReference type="SAM" id="Phobius"/>
    </source>
</evidence>